<evidence type="ECO:0000313" key="3">
    <source>
        <dbReference type="RefSeq" id="XP_017875318.1"/>
    </source>
</evidence>
<reference evidence="3" key="1">
    <citation type="submission" date="2025-08" db="UniProtKB">
        <authorList>
            <consortium name="RefSeq"/>
        </authorList>
    </citation>
    <scope>IDENTIFICATION</scope>
    <source>
        <tissue evidence="3">Whole body</tissue>
    </source>
</reference>
<evidence type="ECO:0000313" key="2">
    <source>
        <dbReference type="Proteomes" id="UP000694925"/>
    </source>
</evidence>
<dbReference type="Proteomes" id="UP000694925">
    <property type="component" value="Unplaced"/>
</dbReference>
<dbReference type="PANTHER" id="PTHR11215:SF1">
    <property type="entry name" value="MYG1 EXONUCLEASE"/>
    <property type="match status" value="1"/>
</dbReference>
<sequence length="351" mass="39962">MFRRLPAAILYNFTKLTCKSRSMSGNVKIGTHDGCFHCDEALACFLLKTLPRYKDAVIIRTRDDNILDTCDIVIDVGKQYDPARHRYDHHMRDFKESVSTVIKKPGYDCKIKLSSAGLIYCHFGHEIIKQLIPELSDDKVEIIFKKIYDTLIKEIDAIDNGLPMYDGEPAYRIVTCLSARVSFLNPPWNSEGIDVHKQFLKAVELTGEEFIEHVKYAADVWLPARVIVEDAITKRFETDPSGEIIELSRGVPWAEHVFAIEKEQNIQPLLKYVIWKDDNYRVRCIPVEPGSFVCRLFMPEPWAGLRDEQLENASGIEGAQFVHSIRFIGGHSTKEGAIAMAKKSLELGRAT</sequence>
<dbReference type="GeneID" id="108622142"/>
<dbReference type="AlphaFoldDB" id="A0AAJ7IRA9"/>
<dbReference type="Pfam" id="PF03690">
    <property type="entry name" value="MYG1_exonuc"/>
    <property type="match status" value="1"/>
</dbReference>
<name>A0AAJ7IRA9_9HYME</name>
<organism evidence="2 3">
    <name type="scientific">Ceratina calcarata</name>
    <dbReference type="NCBI Taxonomy" id="156304"/>
    <lineage>
        <taxon>Eukaryota</taxon>
        <taxon>Metazoa</taxon>
        <taxon>Ecdysozoa</taxon>
        <taxon>Arthropoda</taxon>
        <taxon>Hexapoda</taxon>
        <taxon>Insecta</taxon>
        <taxon>Pterygota</taxon>
        <taxon>Neoptera</taxon>
        <taxon>Endopterygota</taxon>
        <taxon>Hymenoptera</taxon>
        <taxon>Apocrita</taxon>
        <taxon>Aculeata</taxon>
        <taxon>Apoidea</taxon>
        <taxon>Anthophila</taxon>
        <taxon>Apidae</taxon>
        <taxon>Ceratina</taxon>
        <taxon>Zadontomerus</taxon>
    </lineage>
</organism>
<accession>A0AAJ7IRA9</accession>
<dbReference type="PANTHER" id="PTHR11215">
    <property type="entry name" value="METAL DEPENDENT HYDROLASE - RELATED"/>
    <property type="match status" value="1"/>
</dbReference>
<dbReference type="GO" id="GO:0005634">
    <property type="term" value="C:nucleus"/>
    <property type="evidence" value="ECO:0007669"/>
    <property type="project" value="TreeGrafter"/>
</dbReference>
<dbReference type="InterPro" id="IPR003226">
    <property type="entry name" value="MYG1_exonuclease"/>
</dbReference>
<comment type="similarity">
    <text evidence="1">Belongs to the MYG1 family.</text>
</comment>
<dbReference type="KEGG" id="ccal:108622142"/>
<proteinExistence type="inferred from homology"/>
<gene>
    <name evidence="3" type="primary">LOC108622142</name>
</gene>
<dbReference type="GO" id="GO:0005737">
    <property type="term" value="C:cytoplasm"/>
    <property type="evidence" value="ECO:0007669"/>
    <property type="project" value="TreeGrafter"/>
</dbReference>
<dbReference type="RefSeq" id="XP_017875318.1">
    <property type="nucleotide sequence ID" value="XM_018019829.2"/>
</dbReference>
<protein>
    <submittedName>
        <fullName evidence="3">UPF0160 protein MYG1, mitochondrial isoform X1</fullName>
    </submittedName>
</protein>
<keyword evidence="2" id="KW-1185">Reference proteome</keyword>
<evidence type="ECO:0000256" key="1">
    <source>
        <dbReference type="ARBA" id="ARBA00010105"/>
    </source>
</evidence>